<dbReference type="Proteomes" id="UP000630615">
    <property type="component" value="Unassembled WGS sequence"/>
</dbReference>
<dbReference type="InterPro" id="IPR006427">
    <property type="entry name" value="Portal_HK97"/>
</dbReference>
<reference evidence="2" key="1">
    <citation type="journal article" date="2019" name="Int. J. Syst. Evol. Microbiol.">
        <title>The Global Catalogue of Microorganisms (GCM) 10K type strain sequencing project: providing services to taxonomists for standard genome sequencing and annotation.</title>
        <authorList>
            <consortium name="The Broad Institute Genomics Platform"/>
            <consortium name="The Broad Institute Genome Sequencing Center for Infectious Disease"/>
            <person name="Wu L."/>
            <person name="Ma J."/>
        </authorList>
    </citation>
    <scope>NUCLEOTIDE SEQUENCE [LARGE SCALE GENOMIC DNA]</scope>
    <source>
        <strain evidence="2">CGMCC 1.15942</strain>
    </source>
</reference>
<organism evidence="1 2">
    <name type="scientific">Enterococcus wangshanyuanii</name>
    <dbReference type="NCBI Taxonomy" id="2005703"/>
    <lineage>
        <taxon>Bacteria</taxon>
        <taxon>Bacillati</taxon>
        <taxon>Bacillota</taxon>
        <taxon>Bacilli</taxon>
        <taxon>Lactobacillales</taxon>
        <taxon>Enterococcaceae</taxon>
        <taxon>Enterococcus</taxon>
    </lineage>
</organism>
<dbReference type="RefSeq" id="WP_088269072.1">
    <property type="nucleotide sequence ID" value="NZ_BMKI01000002.1"/>
</dbReference>
<protein>
    <recommendedName>
        <fullName evidence="3">Phage portal protein</fullName>
    </recommendedName>
</protein>
<comment type="caution">
    <text evidence="1">The sequence shown here is derived from an EMBL/GenBank/DDBJ whole genome shotgun (WGS) entry which is preliminary data.</text>
</comment>
<dbReference type="NCBIfam" id="TIGR01537">
    <property type="entry name" value="portal_HK97"/>
    <property type="match status" value="1"/>
</dbReference>
<evidence type="ECO:0000313" key="1">
    <source>
        <dbReference type="EMBL" id="GGC84316.1"/>
    </source>
</evidence>
<gene>
    <name evidence="1" type="ORF">GCM10011573_12420</name>
</gene>
<evidence type="ECO:0008006" key="3">
    <source>
        <dbReference type="Google" id="ProtNLM"/>
    </source>
</evidence>
<proteinExistence type="predicted"/>
<sequence length="424" mass="48449">MSVLAIRDWPIIRRFFSDGQKGKSNDFKTVLEDWGRNPKYKQYALNVCISRIANTISLCDFQTYVNGKKEQGDNWWLFNYEPNKNQNKTDFIFDLIYQMIFNYEDGALVIQSKEGNLIVATDFIVEKYSFEQNIYKNITLPGGYQLKRSLKEEDVLHFKLNNGKVKEIIDSVYEDYGKLINGTIRNYNRGNAIKLKLMIGTAFEQFKTKMVENPDGTISTEYDEILDEIFTERFKAIFSDKDSLTPMEEGLSLDKIEAAPGNTKSGAVTTRDITSTFEDILNMTADAMGIPRGIIKGDVADNEGLNNKYIDDAIRPIAGILQFEINRKLYRKELVLKGTKMKIQTNVIYTHDPVAFANAAEAYLRIGVYSPNDILLKLGEEPIDQDWANEYYVTKNYQNAKEAEKEIKAAVDKLLGFINLKGGE</sequence>
<name>A0ABQ1NSR3_9ENTE</name>
<dbReference type="Pfam" id="PF04860">
    <property type="entry name" value="Phage_portal"/>
    <property type="match status" value="1"/>
</dbReference>
<dbReference type="InterPro" id="IPR006944">
    <property type="entry name" value="Phage/GTA_portal"/>
</dbReference>
<evidence type="ECO:0000313" key="2">
    <source>
        <dbReference type="Proteomes" id="UP000630615"/>
    </source>
</evidence>
<keyword evidence="2" id="KW-1185">Reference proteome</keyword>
<accession>A0ABQ1NSR3</accession>
<dbReference type="EMBL" id="BMKI01000002">
    <property type="protein sequence ID" value="GGC84316.1"/>
    <property type="molecule type" value="Genomic_DNA"/>
</dbReference>